<feature type="region of interest" description="Disordered" evidence="1">
    <location>
        <begin position="1067"/>
        <end position="1109"/>
    </location>
</feature>
<evidence type="ECO:0000256" key="1">
    <source>
        <dbReference type="SAM" id="MobiDB-lite"/>
    </source>
</evidence>
<feature type="compositionally biased region" description="Acidic residues" evidence="1">
    <location>
        <begin position="563"/>
        <end position="572"/>
    </location>
</feature>
<feature type="compositionally biased region" description="Basic and acidic residues" evidence="1">
    <location>
        <begin position="499"/>
        <end position="508"/>
    </location>
</feature>
<feature type="region of interest" description="Disordered" evidence="1">
    <location>
        <begin position="668"/>
        <end position="712"/>
    </location>
</feature>
<name>A0A4Y7SP39_COPMI</name>
<feature type="region of interest" description="Disordered" evidence="1">
    <location>
        <begin position="792"/>
        <end position="814"/>
    </location>
</feature>
<dbReference type="Proteomes" id="UP000298030">
    <property type="component" value="Unassembled WGS sequence"/>
</dbReference>
<feature type="region of interest" description="Disordered" evidence="1">
    <location>
        <begin position="1145"/>
        <end position="1226"/>
    </location>
</feature>
<keyword evidence="3" id="KW-1185">Reference proteome</keyword>
<feature type="compositionally biased region" description="Basic and acidic residues" evidence="1">
    <location>
        <begin position="1176"/>
        <end position="1194"/>
    </location>
</feature>
<evidence type="ECO:0000313" key="2">
    <source>
        <dbReference type="EMBL" id="TEB23615.1"/>
    </source>
</evidence>
<gene>
    <name evidence="2" type="ORF">FA13DRAFT_1739914</name>
</gene>
<feature type="compositionally biased region" description="Low complexity" evidence="1">
    <location>
        <begin position="898"/>
        <end position="910"/>
    </location>
</feature>
<feature type="compositionally biased region" description="Polar residues" evidence="1">
    <location>
        <begin position="960"/>
        <end position="975"/>
    </location>
</feature>
<feature type="compositionally biased region" description="Acidic residues" evidence="1">
    <location>
        <begin position="346"/>
        <end position="407"/>
    </location>
</feature>
<protein>
    <submittedName>
        <fullName evidence="2">Uncharacterized protein</fullName>
    </submittedName>
</protein>
<sequence>MHLDPADASVIPVHLPDLSSLNAQAAAGPISRASGAHAGEDGWSSDEDSGDDLGGFGQVEGTGEYTGRWRLMRVRTKEDPPSEATMERMEEWGRPVSPYPGVRRLSVNGQGEGEEGWGSFRLVQEDEENELPVAPHEEEVEPEAREEEEKTPRRRNTLDVQKLWEDAHLSPPQQPSPSAHHTAHSHHPSPNAAKHTQDPSSQASRHEHLPASKPDVFDQQHDNPPSDISQEDEEEEAAVRMSLSPDDDAPKGPVLATPKPVYPSPTESPEGERREASSPIQPRESLPTQQREPVFYSPKQQEVRRPTFPETPKGAPTREGYEGDGSSSPEKRYEEEYLVQTKGGDDETEEEEWDEEEEEEMEEDGDEEEYVDDEDEEYLPEEEEEEMEEDVDEDEEDIEEEIEEEREDQATRRTFAEAPVQVPRGAFAFHELSSPAPESSLVHAQASQERTRTSREAPAQARRVSTPEQPVQARRLSAQQTPMQVPRPTFKVVPPSSSPEREQEEGREASSSPVRELQASSSPERPATHAARRQSLPETPAPKPFQARRVLVEEHQDEQVLPADDDDDALDEAIVEELATPKNARELPYYDHYTPIHKTPFETREHVAVVRNEPEDEEDSESDLDVGMVKIISADPRAAARAAAILKQYDYECYTKLAMKQLKTNEKKRRYSSVDDLSQSSTRRSLLGSGVSKSASRETADRERRRRRSSLGMGVIGDTVVIPGSPRVSLPELLEQVEVEVRRETPSVIRKTLAEKAAEQRVDEDVDMAPPGVLDERRLKNPLVEPVMSRSAFETPPSLRGWNAPRPDEHQERPWTKEEWKLLDSCLTDERLGGLASPSIADMKPVDAVDIECVLDRFVGMLGGEKMLGQYGDSWTSDMLRQRIKALQKKQRAGKVAPPSSTPLSTPSTTANTSISTFGGEKRLPSMEVPDFTPLGRRAKPPRKSRPSTENLRSKAETSFGCSISTTNGRKSTPTTLLAPRYSHLLDEARAISADISDLSMGQDSSMEDDAHATTIDAHSESAPAQAPKLVMEMPKIPQADQSSFKTPTTSLRKRLSGIFFSYMPTLTAKTAPPPRRTPQDAQPGLPLPPPEVLQKSRTVKTPAKVPLPKPVPLKQLVELNPAPQPKPSMIPRWNRNQEPKRLVSLQRIPPPPTPGSGTSNGPSRPRRSSGASVKDLVKGFEELGARLEAEGRKSRPNSALSMRSDRGMIAAPGTLMGLSRPGWKP</sequence>
<reference evidence="2 3" key="1">
    <citation type="journal article" date="2019" name="Nat. Ecol. Evol.">
        <title>Megaphylogeny resolves global patterns of mushroom evolution.</title>
        <authorList>
            <person name="Varga T."/>
            <person name="Krizsan K."/>
            <person name="Foldi C."/>
            <person name="Dima B."/>
            <person name="Sanchez-Garcia M."/>
            <person name="Sanchez-Ramirez S."/>
            <person name="Szollosi G.J."/>
            <person name="Szarkandi J.G."/>
            <person name="Papp V."/>
            <person name="Albert L."/>
            <person name="Andreopoulos W."/>
            <person name="Angelini C."/>
            <person name="Antonin V."/>
            <person name="Barry K.W."/>
            <person name="Bougher N.L."/>
            <person name="Buchanan P."/>
            <person name="Buyck B."/>
            <person name="Bense V."/>
            <person name="Catcheside P."/>
            <person name="Chovatia M."/>
            <person name="Cooper J."/>
            <person name="Damon W."/>
            <person name="Desjardin D."/>
            <person name="Finy P."/>
            <person name="Geml J."/>
            <person name="Haridas S."/>
            <person name="Hughes K."/>
            <person name="Justo A."/>
            <person name="Karasinski D."/>
            <person name="Kautmanova I."/>
            <person name="Kiss B."/>
            <person name="Kocsube S."/>
            <person name="Kotiranta H."/>
            <person name="LaButti K.M."/>
            <person name="Lechner B.E."/>
            <person name="Liimatainen K."/>
            <person name="Lipzen A."/>
            <person name="Lukacs Z."/>
            <person name="Mihaltcheva S."/>
            <person name="Morgado L.N."/>
            <person name="Niskanen T."/>
            <person name="Noordeloos M.E."/>
            <person name="Ohm R.A."/>
            <person name="Ortiz-Santana B."/>
            <person name="Ovrebo C."/>
            <person name="Racz N."/>
            <person name="Riley R."/>
            <person name="Savchenko A."/>
            <person name="Shiryaev A."/>
            <person name="Soop K."/>
            <person name="Spirin V."/>
            <person name="Szebenyi C."/>
            <person name="Tomsovsky M."/>
            <person name="Tulloss R.E."/>
            <person name="Uehling J."/>
            <person name="Grigoriev I.V."/>
            <person name="Vagvolgyi C."/>
            <person name="Papp T."/>
            <person name="Martin F.M."/>
            <person name="Miettinen O."/>
            <person name="Hibbett D.S."/>
            <person name="Nagy L.G."/>
        </authorList>
    </citation>
    <scope>NUCLEOTIDE SEQUENCE [LARGE SCALE GENOMIC DNA]</scope>
    <source>
        <strain evidence="2 3">FP101781</strain>
    </source>
</reference>
<comment type="caution">
    <text evidence="2">The sequence shown here is derived from an EMBL/GenBank/DDBJ whole genome shotgun (WGS) entry which is preliminary data.</text>
</comment>
<accession>A0A4Y7SP39</accession>
<dbReference type="AlphaFoldDB" id="A0A4Y7SP39"/>
<dbReference type="OrthoDB" id="3258279at2759"/>
<evidence type="ECO:0000313" key="3">
    <source>
        <dbReference type="Proteomes" id="UP000298030"/>
    </source>
</evidence>
<feature type="region of interest" description="Disordered" evidence="1">
    <location>
        <begin position="1117"/>
        <end position="1136"/>
    </location>
</feature>
<dbReference type="STRING" id="71717.A0A4Y7SP39"/>
<proteinExistence type="predicted"/>
<organism evidence="2 3">
    <name type="scientific">Coprinellus micaceus</name>
    <name type="common">Glistening ink-cap mushroom</name>
    <name type="synonym">Coprinus micaceus</name>
    <dbReference type="NCBI Taxonomy" id="71717"/>
    <lineage>
        <taxon>Eukaryota</taxon>
        <taxon>Fungi</taxon>
        <taxon>Dikarya</taxon>
        <taxon>Basidiomycota</taxon>
        <taxon>Agaricomycotina</taxon>
        <taxon>Agaricomycetes</taxon>
        <taxon>Agaricomycetidae</taxon>
        <taxon>Agaricales</taxon>
        <taxon>Agaricineae</taxon>
        <taxon>Psathyrellaceae</taxon>
        <taxon>Coprinellus</taxon>
    </lineage>
</organism>
<dbReference type="EMBL" id="QPFP01000076">
    <property type="protein sequence ID" value="TEB23615.1"/>
    <property type="molecule type" value="Genomic_DNA"/>
</dbReference>
<feature type="compositionally biased region" description="Basic and acidic residues" evidence="1">
    <location>
        <begin position="75"/>
        <end position="93"/>
    </location>
</feature>
<feature type="compositionally biased region" description="Basic residues" evidence="1">
    <location>
        <begin position="937"/>
        <end position="946"/>
    </location>
</feature>
<feature type="region of interest" description="Disordered" evidence="1">
    <location>
        <begin position="888"/>
        <end position="975"/>
    </location>
</feature>
<feature type="compositionally biased region" description="Basic and acidic residues" evidence="1">
    <location>
        <begin position="204"/>
        <end position="221"/>
    </location>
</feature>
<feature type="compositionally biased region" description="Polar residues" evidence="1">
    <location>
        <begin position="675"/>
        <end position="684"/>
    </location>
</feature>
<feature type="region of interest" description="Disordered" evidence="1">
    <location>
        <begin position="24"/>
        <end position="572"/>
    </location>
</feature>